<feature type="compositionally biased region" description="Polar residues" evidence="5">
    <location>
        <begin position="148"/>
        <end position="179"/>
    </location>
</feature>
<feature type="compositionally biased region" description="Low complexity" evidence="5">
    <location>
        <begin position="190"/>
        <end position="202"/>
    </location>
</feature>
<evidence type="ECO:0000256" key="4">
    <source>
        <dbReference type="PROSITE-ProRule" id="PRU00175"/>
    </source>
</evidence>
<evidence type="ECO:0000259" key="6">
    <source>
        <dbReference type="PROSITE" id="PS50089"/>
    </source>
</evidence>
<feature type="region of interest" description="Disordered" evidence="5">
    <location>
        <begin position="1"/>
        <end position="227"/>
    </location>
</feature>
<evidence type="ECO:0000313" key="7">
    <source>
        <dbReference type="EMBL" id="CAL1715894.1"/>
    </source>
</evidence>
<dbReference type="SUPFAM" id="SSF57850">
    <property type="entry name" value="RING/U-box"/>
    <property type="match status" value="1"/>
</dbReference>
<name>A0ABP1E8R1_9APHY</name>
<dbReference type="PROSITE" id="PS50089">
    <property type="entry name" value="ZF_RING_2"/>
    <property type="match status" value="1"/>
</dbReference>
<evidence type="ECO:0000313" key="8">
    <source>
        <dbReference type="Proteomes" id="UP001497453"/>
    </source>
</evidence>
<feature type="compositionally biased region" description="Basic and acidic residues" evidence="5">
    <location>
        <begin position="207"/>
        <end position="218"/>
    </location>
</feature>
<dbReference type="Pfam" id="PF00097">
    <property type="entry name" value="zf-C3HC4"/>
    <property type="match status" value="1"/>
</dbReference>
<keyword evidence="2 4" id="KW-0863">Zinc-finger</keyword>
<reference evidence="8" key="1">
    <citation type="submission" date="2024-04" db="EMBL/GenBank/DDBJ databases">
        <authorList>
            <person name="Shaw F."/>
            <person name="Minotto A."/>
        </authorList>
    </citation>
    <scope>NUCLEOTIDE SEQUENCE [LARGE SCALE GENOMIC DNA]</scope>
</reference>
<sequence>MTTGNTSFELSTTGFALPPSPRDEVSGSTSQEVDSDWAGTLLEPAAEDLTTDVSASETQMSQSGASHEDDTNAHSAIRSNHENESLQISHGPKRSKRLRLNDSVDAEQHPATGPSQLHVGPDAPRKRMKIEEQGHEADNSLYDFHAASASSSGIEPGLLTSSQPINSTRSESDPGTSLEGSMVVPESGDPADSASHSHPSPSTAVTPDREPTHTDAKSEGNSSTKVPAEPLSNYTCPICFSPPTYATMTPCGHVCCGECLFTAVKTAMQRAAYHGPAAERAKCPVCRAPIPGWDGRGGGVIGLQPRVMYKVESPRKAR</sequence>
<keyword evidence="1" id="KW-0479">Metal-binding</keyword>
<dbReference type="SMART" id="SM00184">
    <property type="entry name" value="RING"/>
    <property type="match status" value="1"/>
</dbReference>
<dbReference type="EMBL" id="OZ037952">
    <property type="protein sequence ID" value="CAL1715894.1"/>
    <property type="molecule type" value="Genomic_DNA"/>
</dbReference>
<evidence type="ECO:0000256" key="1">
    <source>
        <dbReference type="ARBA" id="ARBA00022723"/>
    </source>
</evidence>
<organism evidence="7 8">
    <name type="scientific">Somion occarium</name>
    <dbReference type="NCBI Taxonomy" id="3059160"/>
    <lineage>
        <taxon>Eukaryota</taxon>
        <taxon>Fungi</taxon>
        <taxon>Dikarya</taxon>
        <taxon>Basidiomycota</taxon>
        <taxon>Agaricomycotina</taxon>
        <taxon>Agaricomycetes</taxon>
        <taxon>Polyporales</taxon>
        <taxon>Cerrenaceae</taxon>
        <taxon>Somion</taxon>
    </lineage>
</organism>
<feature type="compositionally biased region" description="Polar residues" evidence="5">
    <location>
        <begin position="51"/>
        <end position="65"/>
    </location>
</feature>
<feature type="domain" description="RING-type" evidence="6">
    <location>
        <begin position="236"/>
        <end position="287"/>
    </location>
</feature>
<dbReference type="Gene3D" id="3.30.40.10">
    <property type="entry name" value="Zinc/RING finger domain, C3HC4 (zinc finger)"/>
    <property type="match status" value="1"/>
</dbReference>
<dbReference type="InterPro" id="IPR018957">
    <property type="entry name" value="Znf_C3HC4_RING-type"/>
</dbReference>
<feature type="compositionally biased region" description="Polar residues" evidence="5">
    <location>
        <begin position="1"/>
        <end position="14"/>
    </location>
</feature>
<protein>
    <recommendedName>
        <fullName evidence="6">RING-type domain-containing protein</fullName>
    </recommendedName>
</protein>
<proteinExistence type="predicted"/>
<dbReference type="PANTHER" id="PTHR47094:SF1">
    <property type="entry name" value="RING-TYPE E3 UBIQUITIN TRANSFERASE"/>
    <property type="match status" value="1"/>
</dbReference>
<evidence type="ECO:0000256" key="5">
    <source>
        <dbReference type="SAM" id="MobiDB-lite"/>
    </source>
</evidence>
<feature type="compositionally biased region" description="Basic and acidic residues" evidence="5">
    <location>
        <begin position="99"/>
        <end position="108"/>
    </location>
</feature>
<dbReference type="Proteomes" id="UP001497453">
    <property type="component" value="Chromosome 9"/>
</dbReference>
<evidence type="ECO:0000256" key="2">
    <source>
        <dbReference type="ARBA" id="ARBA00022771"/>
    </source>
</evidence>
<dbReference type="InterPro" id="IPR049627">
    <property type="entry name" value="SLX8"/>
</dbReference>
<accession>A0ABP1E8R1</accession>
<keyword evidence="3" id="KW-0862">Zinc</keyword>
<keyword evidence="8" id="KW-1185">Reference proteome</keyword>
<evidence type="ECO:0000256" key="3">
    <source>
        <dbReference type="ARBA" id="ARBA00022833"/>
    </source>
</evidence>
<dbReference type="InterPro" id="IPR013083">
    <property type="entry name" value="Znf_RING/FYVE/PHD"/>
</dbReference>
<dbReference type="PANTHER" id="PTHR47094">
    <property type="entry name" value="ELFLESS, ISOFORM B"/>
    <property type="match status" value="1"/>
</dbReference>
<dbReference type="InterPro" id="IPR001841">
    <property type="entry name" value="Znf_RING"/>
</dbReference>
<gene>
    <name evidence="7" type="ORF">GFSPODELE1_LOCUS10479</name>
</gene>
<feature type="compositionally biased region" description="Basic and acidic residues" evidence="5">
    <location>
        <begin position="123"/>
        <end position="138"/>
    </location>
</feature>